<dbReference type="EMBL" id="UINC01001492">
    <property type="protein sequence ID" value="SUZ82106.1"/>
    <property type="molecule type" value="Genomic_DNA"/>
</dbReference>
<dbReference type="InterPro" id="IPR030395">
    <property type="entry name" value="GP_PDE_dom"/>
</dbReference>
<dbReference type="PANTHER" id="PTHR43805">
    <property type="entry name" value="GLYCEROPHOSPHORYL DIESTER PHOSPHODIESTERASE"/>
    <property type="match status" value="1"/>
</dbReference>
<proteinExistence type="predicted"/>
<dbReference type="GO" id="GO:0006629">
    <property type="term" value="P:lipid metabolic process"/>
    <property type="evidence" value="ECO:0007669"/>
    <property type="project" value="InterPro"/>
</dbReference>
<gene>
    <name evidence="2" type="ORF">METZ01_LOCUS34960</name>
</gene>
<evidence type="ECO:0000313" key="2">
    <source>
        <dbReference type="EMBL" id="SUZ82106.1"/>
    </source>
</evidence>
<evidence type="ECO:0000259" key="1">
    <source>
        <dbReference type="PROSITE" id="PS51704"/>
    </source>
</evidence>
<accession>A0A381QRT3</accession>
<dbReference type="Gene3D" id="3.20.20.190">
    <property type="entry name" value="Phosphatidylinositol (PI) phosphodiesterase"/>
    <property type="match status" value="1"/>
</dbReference>
<reference evidence="2" key="1">
    <citation type="submission" date="2018-05" db="EMBL/GenBank/DDBJ databases">
        <authorList>
            <person name="Lanie J.A."/>
            <person name="Ng W.-L."/>
            <person name="Kazmierczak K.M."/>
            <person name="Andrzejewski T.M."/>
            <person name="Davidsen T.M."/>
            <person name="Wayne K.J."/>
            <person name="Tettelin H."/>
            <person name="Glass J.I."/>
            <person name="Rusch D."/>
            <person name="Podicherti R."/>
            <person name="Tsui H.-C.T."/>
            <person name="Winkler M.E."/>
        </authorList>
    </citation>
    <scope>NUCLEOTIDE SEQUENCE</scope>
</reference>
<dbReference type="CDD" id="cd08561">
    <property type="entry name" value="GDPD_cytoplasmic_ScUgpQ2_like"/>
    <property type="match status" value="1"/>
</dbReference>
<name>A0A381QRT3_9ZZZZ</name>
<dbReference type="InterPro" id="IPR017946">
    <property type="entry name" value="PLC-like_Pdiesterase_TIM-brl"/>
</dbReference>
<dbReference type="Pfam" id="PF03009">
    <property type="entry name" value="GDPD"/>
    <property type="match status" value="1"/>
</dbReference>
<protein>
    <recommendedName>
        <fullName evidence="1">GP-PDE domain-containing protein</fullName>
    </recommendedName>
</protein>
<dbReference type="PROSITE" id="PS51704">
    <property type="entry name" value="GP_PDE"/>
    <property type="match status" value="1"/>
</dbReference>
<organism evidence="2">
    <name type="scientific">marine metagenome</name>
    <dbReference type="NCBI Taxonomy" id="408172"/>
    <lineage>
        <taxon>unclassified sequences</taxon>
        <taxon>metagenomes</taxon>
        <taxon>ecological metagenomes</taxon>
    </lineage>
</organism>
<dbReference type="GO" id="GO:0008081">
    <property type="term" value="F:phosphoric diester hydrolase activity"/>
    <property type="evidence" value="ECO:0007669"/>
    <property type="project" value="InterPro"/>
</dbReference>
<sequence>MTHPFLDHPGCLAFAHRGDHRAGPENTLLAFEGAVQQGFRYLETDTHCTLDGVLLAFHDDRLDRVTDGRGVIAELSYDAIRSVRVDGTEPIPRLDELLTSFPDTRFNIDPKSDASVTPLLRLIQDIGAEHRVCIGSFSDRRIRRVRQAVPGICTSMGPIETLRARITSLGIPTGSFEALAAQVPIRWNGIKIVDQRFVDAIHRRGLQLHVWTVNDPTQMEELLDLGVDGIMTDQPAILKRILISRQQWAD</sequence>
<feature type="domain" description="GP-PDE" evidence="1">
    <location>
        <begin position="11"/>
        <end position="242"/>
    </location>
</feature>
<dbReference type="PANTHER" id="PTHR43805:SF1">
    <property type="entry name" value="GP-PDE DOMAIN-CONTAINING PROTEIN"/>
    <property type="match status" value="1"/>
</dbReference>
<dbReference type="SUPFAM" id="SSF51695">
    <property type="entry name" value="PLC-like phosphodiesterases"/>
    <property type="match status" value="1"/>
</dbReference>
<dbReference type="AlphaFoldDB" id="A0A381QRT3"/>